<gene>
    <name evidence="1" type="ORF">OFUS_LOCUS1371</name>
</gene>
<proteinExistence type="predicted"/>
<feature type="non-terminal residue" evidence="1">
    <location>
        <position position="1"/>
    </location>
</feature>
<dbReference type="AlphaFoldDB" id="A0A8J1XZV7"/>
<reference evidence="1" key="1">
    <citation type="submission" date="2022-03" db="EMBL/GenBank/DDBJ databases">
        <authorList>
            <person name="Martin C."/>
        </authorList>
    </citation>
    <scope>NUCLEOTIDE SEQUENCE</scope>
</reference>
<organism evidence="1 2">
    <name type="scientific">Owenia fusiformis</name>
    <name type="common">Polychaete worm</name>
    <dbReference type="NCBI Taxonomy" id="6347"/>
    <lineage>
        <taxon>Eukaryota</taxon>
        <taxon>Metazoa</taxon>
        <taxon>Spiralia</taxon>
        <taxon>Lophotrochozoa</taxon>
        <taxon>Annelida</taxon>
        <taxon>Polychaeta</taxon>
        <taxon>Sedentaria</taxon>
        <taxon>Canalipalpata</taxon>
        <taxon>Sabellida</taxon>
        <taxon>Oweniida</taxon>
        <taxon>Oweniidae</taxon>
        <taxon>Owenia</taxon>
    </lineage>
</organism>
<protein>
    <submittedName>
        <fullName evidence="1">Uncharacterized protein</fullName>
    </submittedName>
</protein>
<sequence length="208" mass="23869">NRKRHSSCAEFGDVKLKMRPPNVKEQFMITADVVIPTLWTLSITLLYLKGKLSKAVLLGHFTGSLIGCTWELTWKILGDDFLKDSTDFVNPIAGWYTKILHSLWDGGIFLIGVLLCYMMLQKRPLFLEYSAKEFLVMLIWGQVSSFIVESMCNGVIWEYQVLPWNPAYLTVGGVSYTVIPQAVWLVAPLAFYSIWVPLFRKFGHVYYK</sequence>
<name>A0A8J1XZV7_OWEFU</name>
<comment type="caution">
    <text evidence="1">The sequence shown here is derived from an EMBL/GenBank/DDBJ whole genome shotgun (WGS) entry which is preliminary data.</text>
</comment>
<evidence type="ECO:0000313" key="1">
    <source>
        <dbReference type="EMBL" id="CAH1773831.1"/>
    </source>
</evidence>
<keyword evidence="2" id="KW-1185">Reference proteome</keyword>
<evidence type="ECO:0000313" key="2">
    <source>
        <dbReference type="Proteomes" id="UP000749559"/>
    </source>
</evidence>
<accession>A0A8J1XZV7</accession>
<dbReference type="Proteomes" id="UP000749559">
    <property type="component" value="Unassembled WGS sequence"/>
</dbReference>
<dbReference type="EMBL" id="CAIIXF020000001">
    <property type="protein sequence ID" value="CAH1773831.1"/>
    <property type="molecule type" value="Genomic_DNA"/>
</dbReference>